<organism evidence="1 2">
    <name type="scientific">Arabis nemorensis</name>
    <dbReference type="NCBI Taxonomy" id="586526"/>
    <lineage>
        <taxon>Eukaryota</taxon>
        <taxon>Viridiplantae</taxon>
        <taxon>Streptophyta</taxon>
        <taxon>Embryophyta</taxon>
        <taxon>Tracheophyta</taxon>
        <taxon>Spermatophyta</taxon>
        <taxon>Magnoliopsida</taxon>
        <taxon>eudicotyledons</taxon>
        <taxon>Gunneridae</taxon>
        <taxon>Pentapetalae</taxon>
        <taxon>rosids</taxon>
        <taxon>malvids</taxon>
        <taxon>Brassicales</taxon>
        <taxon>Brassicaceae</taxon>
        <taxon>Arabideae</taxon>
        <taxon>Arabis</taxon>
    </lineage>
</organism>
<gene>
    <name evidence="1" type="ORF">ANE_LOCUS10851</name>
</gene>
<name>A0A565BGW5_9BRAS</name>
<dbReference type="EMBL" id="CABITT030000004">
    <property type="protein sequence ID" value="VVB00407.1"/>
    <property type="molecule type" value="Genomic_DNA"/>
</dbReference>
<proteinExistence type="predicted"/>
<dbReference type="PANTHER" id="PTHR47911">
    <property type="entry name" value="HYDROXYPROLINE-RICH GLYCOPROTEIN-LIKE"/>
    <property type="match status" value="1"/>
</dbReference>
<dbReference type="PANTHER" id="PTHR47911:SF1">
    <property type="entry name" value="OS06G0664400 PROTEIN"/>
    <property type="match status" value="1"/>
</dbReference>
<comment type="caution">
    <text evidence="1">The sequence shown here is derived from an EMBL/GenBank/DDBJ whole genome shotgun (WGS) entry which is preliminary data.</text>
</comment>
<protein>
    <submittedName>
        <fullName evidence="1">Uncharacterized protein</fullName>
    </submittedName>
</protein>
<accession>A0A565BGW5</accession>
<dbReference type="Proteomes" id="UP000489600">
    <property type="component" value="Unassembled WGS sequence"/>
</dbReference>
<evidence type="ECO:0000313" key="2">
    <source>
        <dbReference type="Proteomes" id="UP000489600"/>
    </source>
</evidence>
<reference evidence="1" key="1">
    <citation type="submission" date="2019-07" db="EMBL/GenBank/DDBJ databases">
        <authorList>
            <person name="Dittberner H."/>
        </authorList>
    </citation>
    <scope>NUCLEOTIDE SEQUENCE [LARGE SCALE GENOMIC DNA]</scope>
</reference>
<keyword evidence="2" id="KW-1185">Reference proteome</keyword>
<evidence type="ECO:0000313" key="1">
    <source>
        <dbReference type="EMBL" id="VVB00407.1"/>
    </source>
</evidence>
<dbReference type="AlphaFoldDB" id="A0A565BGW5"/>
<sequence length="64" mass="7258">MGAIVELLAQAPLIKEIVDHYSAPDSSNPGWGCDKKYNFMDKFVLDAELQAENSEFRVFFFKSV</sequence>